<dbReference type="InterPro" id="IPR025527">
    <property type="entry name" value="HUWE1/Rev1_UBM"/>
</dbReference>
<keyword evidence="4" id="KW-1185">Reference proteome</keyword>
<sequence length="353" mass="39102">MLTPGDETIDPTVLRELPADVRAEVLREARAPPTKKAKKYHQAKERDGQCEILCFRCRRTPGKAAQASLTKFFGGGAPRATVCARCRVPLEAKKPEARPLPMVPPQVTRLKSYRRLADQAVVPFALTDGEALAVMREPCFGCGAAAGEGGNGLSRLRNWFGLEARRADALKSFMGPFSRANVVAACATCNRMKGARTVASFVEACRTIATHRSDRDFGSYPERFRDNVSRRSRSAYITLSSTHTKTHALTNHQFNNIVKNPCHYCGKPHKPPGHFNGLDRLDSDDRVYAQHSVVACCGDCNIMKYKHSENFFIDHCVKVATHHLGVVFDQDPADDDDDDGRDGEDDDRPDDDL</sequence>
<evidence type="ECO:0000313" key="4">
    <source>
        <dbReference type="Proteomes" id="UP001230188"/>
    </source>
</evidence>
<comment type="caution">
    <text evidence="3">The sequence shown here is derived from an EMBL/GenBank/DDBJ whole genome shotgun (WGS) entry which is preliminary data.</text>
</comment>
<proteinExistence type="predicted"/>
<accession>A0AAD7UPI4</accession>
<feature type="compositionally biased region" description="Acidic residues" evidence="2">
    <location>
        <begin position="331"/>
        <end position="353"/>
    </location>
</feature>
<name>A0AAD7UPI4_9STRA</name>
<dbReference type="Gene3D" id="6.10.250.1630">
    <property type="match status" value="1"/>
</dbReference>
<evidence type="ECO:0000256" key="1">
    <source>
        <dbReference type="ARBA" id="ARBA00022679"/>
    </source>
</evidence>
<evidence type="ECO:0000313" key="3">
    <source>
        <dbReference type="EMBL" id="KAJ8613250.1"/>
    </source>
</evidence>
<protein>
    <submittedName>
        <fullName evidence="3">Uncharacterized protein</fullName>
    </submittedName>
</protein>
<dbReference type="GO" id="GO:0016740">
    <property type="term" value="F:transferase activity"/>
    <property type="evidence" value="ECO:0007669"/>
    <property type="project" value="UniProtKB-KW"/>
</dbReference>
<evidence type="ECO:0000256" key="2">
    <source>
        <dbReference type="SAM" id="MobiDB-lite"/>
    </source>
</evidence>
<keyword evidence="1" id="KW-0808">Transferase</keyword>
<dbReference type="AlphaFoldDB" id="A0AAD7UPI4"/>
<dbReference type="EMBL" id="JAQMWT010000034">
    <property type="protein sequence ID" value="KAJ8613250.1"/>
    <property type="molecule type" value="Genomic_DNA"/>
</dbReference>
<feature type="region of interest" description="Disordered" evidence="2">
    <location>
        <begin position="328"/>
        <end position="353"/>
    </location>
</feature>
<dbReference type="Gene3D" id="1.10.30.50">
    <property type="match status" value="1"/>
</dbReference>
<gene>
    <name evidence="3" type="ORF">CTAYLR_004515</name>
</gene>
<dbReference type="Gene3D" id="3.30.40.220">
    <property type="match status" value="1"/>
</dbReference>
<reference evidence="3" key="1">
    <citation type="submission" date="2023-01" db="EMBL/GenBank/DDBJ databases">
        <title>Metagenome sequencing of chrysophaentin producing Chrysophaeum taylorii.</title>
        <authorList>
            <person name="Davison J."/>
            <person name="Bewley C."/>
        </authorList>
    </citation>
    <scope>NUCLEOTIDE SEQUENCE</scope>
    <source>
        <strain evidence="3">NIES-1699</strain>
    </source>
</reference>
<dbReference type="Proteomes" id="UP001230188">
    <property type="component" value="Unassembled WGS sequence"/>
</dbReference>
<organism evidence="3 4">
    <name type="scientific">Chrysophaeum taylorii</name>
    <dbReference type="NCBI Taxonomy" id="2483200"/>
    <lineage>
        <taxon>Eukaryota</taxon>
        <taxon>Sar</taxon>
        <taxon>Stramenopiles</taxon>
        <taxon>Ochrophyta</taxon>
        <taxon>Pelagophyceae</taxon>
        <taxon>Pelagomonadales</taxon>
        <taxon>Pelagomonadaceae</taxon>
        <taxon>Chrysophaeum</taxon>
    </lineage>
</organism>
<dbReference type="Pfam" id="PF14377">
    <property type="entry name" value="UBM"/>
    <property type="match status" value="1"/>
</dbReference>